<dbReference type="Gene3D" id="3.10.580.10">
    <property type="entry name" value="CBS-domain"/>
    <property type="match status" value="1"/>
</dbReference>
<dbReference type="InterPro" id="IPR017080">
    <property type="entry name" value="UCP036990_CBS_BON"/>
</dbReference>
<dbReference type="CDD" id="cd04586">
    <property type="entry name" value="CBS_pair_BON_assoc"/>
    <property type="match status" value="1"/>
</dbReference>
<gene>
    <name evidence="5" type="ORF">FHS55_000486</name>
</gene>
<dbReference type="PROSITE" id="PS51371">
    <property type="entry name" value="CBS"/>
    <property type="match status" value="2"/>
</dbReference>
<accession>A0A839Z5T4</accession>
<evidence type="ECO:0000256" key="2">
    <source>
        <dbReference type="PROSITE-ProRule" id="PRU00703"/>
    </source>
</evidence>
<organism evidence="5 6">
    <name type="scientific">Ancylobacter tetraedralis</name>
    <dbReference type="NCBI Taxonomy" id="217068"/>
    <lineage>
        <taxon>Bacteria</taxon>
        <taxon>Pseudomonadati</taxon>
        <taxon>Pseudomonadota</taxon>
        <taxon>Alphaproteobacteria</taxon>
        <taxon>Hyphomicrobiales</taxon>
        <taxon>Xanthobacteraceae</taxon>
        <taxon>Ancylobacter</taxon>
    </lineage>
</organism>
<dbReference type="EMBL" id="JACICD010000001">
    <property type="protein sequence ID" value="MBB3769900.1"/>
    <property type="molecule type" value="Genomic_DNA"/>
</dbReference>
<name>A0A839Z5T4_9HYPH</name>
<dbReference type="InterPro" id="IPR000644">
    <property type="entry name" value="CBS_dom"/>
</dbReference>
<dbReference type="SMART" id="SM00116">
    <property type="entry name" value="CBS"/>
    <property type="match status" value="2"/>
</dbReference>
<dbReference type="InterPro" id="IPR007055">
    <property type="entry name" value="BON_dom"/>
</dbReference>
<proteinExistence type="predicted"/>
<dbReference type="AlphaFoldDB" id="A0A839Z5T4"/>
<dbReference type="InterPro" id="IPR051257">
    <property type="entry name" value="Diverse_CBS-Domain"/>
</dbReference>
<comment type="caution">
    <text evidence="5">The sequence shown here is derived from an EMBL/GenBank/DDBJ whole genome shotgun (WGS) entry which is preliminary data.</text>
</comment>
<dbReference type="PANTHER" id="PTHR43080">
    <property type="entry name" value="CBS DOMAIN-CONTAINING PROTEIN CBSX3, MITOCHONDRIAL"/>
    <property type="match status" value="1"/>
</dbReference>
<dbReference type="PROSITE" id="PS50914">
    <property type="entry name" value="BON"/>
    <property type="match status" value="1"/>
</dbReference>
<keyword evidence="1 2" id="KW-0129">CBS domain</keyword>
<keyword evidence="6" id="KW-1185">Reference proteome</keyword>
<dbReference type="PANTHER" id="PTHR43080:SF26">
    <property type="entry name" value="REGULATORY PROTEIN"/>
    <property type="match status" value="1"/>
</dbReference>
<feature type="domain" description="CBS" evidence="4">
    <location>
        <begin position="94"/>
        <end position="149"/>
    </location>
</feature>
<dbReference type="PIRSF" id="PIRSF036990">
    <property type="entry name" value="UCP036990_CBS_BON"/>
    <property type="match status" value="1"/>
</dbReference>
<reference evidence="5 6" key="1">
    <citation type="submission" date="2020-08" db="EMBL/GenBank/DDBJ databases">
        <title>Genomic Encyclopedia of Type Strains, Phase IV (KMG-IV): sequencing the most valuable type-strain genomes for metagenomic binning, comparative biology and taxonomic classification.</title>
        <authorList>
            <person name="Goeker M."/>
        </authorList>
    </citation>
    <scope>NUCLEOTIDE SEQUENCE [LARGE SCALE GENOMIC DNA]</scope>
    <source>
        <strain evidence="5 6">DSM 5895</strain>
    </source>
</reference>
<evidence type="ECO:0000259" key="4">
    <source>
        <dbReference type="PROSITE" id="PS51371"/>
    </source>
</evidence>
<sequence>MQARDVMTSPVITAKPTDRVTDVARLLLEKRISALPVLNDDGDLVGIISEGDLLHRVESGTERRRSWLLSALTDSDTLAAEYVKSHGATVADLMRRSVVTAPPDTPLHEIAALLEKHGVKRIPIVENGRLIGIVSRANLIQAVARASASLDIPQTDSAIRESVLARLNAQPWANSWRINVTVDNGIVDLWGITNAETERHALRVVAETTPGVRGVNDHLIREPIGGSA</sequence>
<dbReference type="Pfam" id="PF04972">
    <property type="entry name" value="BON"/>
    <property type="match status" value="1"/>
</dbReference>
<dbReference type="SUPFAM" id="SSF54631">
    <property type="entry name" value="CBS-domain pair"/>
    <property type="match status" value="1"/>
</dbReference>
<evidence type="ECO:0000313" key="6">
    <source>
        <dbReference type="Proteomes" id="UP000533469"/>
    </source>
</evidence>
<feature type="domain" description="BON" evidence="3">
    <location>
        <begin position="155"/>
        <end position="223"/>
    </location>
</feature>
<protein>
    <submittedName>
        <fullName evidence="5">CBS-domain-containing membrane protein</fullName>
    </submittedName>
</protein>
<feature type="domain" description="CBS" evidence="4">
    <location>
        <begin position="7"/>
        <end position="63"/>
    </location>
</feature>
<dbReference type="Proteomes" id="UP000533469">
    <property type="component" value="Unassembled WGS sequence"/>
</dbReference>
<evidence type="ECO:0000256" key="1">
    <source>
        <dbReference type="ARBA" id="ARBA00023122"/>
    </source>
</evidence>
<evidence type="ECO:0000259" key="3">
    <source>
        <dbReference type="PROSITE" id="PS50914"/>
    </source>
</evidence>
<dbReference type="Pfam" id="PF00571">
    <property type="entry name" value="CBS"/>
    <property type="match status" value="2"/>
</dbReference>
<dbReference type="InterPro" id="IPR046342">
    <property type="entry name" value="CBS_dom_sf"/>
</dbReference>
<dbReference type="Gene3D" id="3.30.1340.30">
    <property type="match status" value="1"/>
</dbReference>
<evidence type="ECO:0000313" key="5">
    <source>
        <dbReference type="EMBL" id="MBB3769900.1"/>
    </source>
</evidence>
<dbReference type="RefSeq" id="WP_183188078.1">
    <property type="nucleotide sequence ID" value="NZ_JACICD010000001.1"/>
</dbReference>